<protein>
    <submittedName>
        <fullName evidence="8">Ring domain</fullName>
    </submittedName>
</protein>
<dbReference type="SUPFAM" id="SSF57850">
    <property type="entry name" value="RING/U-box"/>
    <property type="match status" value="1"/>
</dbReference>
<keyword evidence="3 6" id="KW-0863">Zinc-finger</keyword>
<evidence type="ECO:0000259" key="7">
    <source>
        <dbReference type="PROSITE" id="PS50089"/>
    </source>
</evidence>
<dbReference type="GO" id="GO:0005634">
    <property type="term" value="C:nucleus"/>
    <property type="evidence" value="ECO:0007669"/>
    <property type="project" value="UniProtKB-SubCell"/>
</dbReference>
<organism evidence="8 9">
    <name type="scientific">Cryptosporidium xiaoi</name>
    <dbReference type="NCBI Taxonomy" id="659607"/>
    <lineage>
        <taxon>Eukaryota</taxon>
        <taxon>Sar</taxon>
        <taxon>Alveolata</taxon>
        <taxon>Apicomplexa</taxon>
        <taxon>Conoidasida</taxon>
        <taxon>Coccidia</taxon>
        <taxon>Eucoccidiorida</taxon>
        <taxon>Eimeriorina</taxon>
        <taxon>Cryptosporidiidae</taxon>
        <taxon>Cryptosporidium</taxon>
    </lineage>
</organism>
<evidence type="ECO:0000313" key="8">
    <source>
        <dbReference type="EMBL" id="KAK6587613.1"/>
    </source>
</evidence>
<evidence type="ECO:0000313" key="9">
    <source>
        <dbReference type="Proteomes" id="UP001311799"/>
    </source>
</evidence>
<sequence>MEKTDNNKKTDFCNEWVYEQGDLNTIETENGLDISFRARVISDLLKCSICDGFFRNATTIRECLHTFCKYCISDYIYKKGSNCPKCNKHIGLYPFEELVFDSSIQNITDKILPQFKQHEIVLYERFIEKYGKNAEIESKNCELEQYRKTNCTYMNKKTSIGTFDIKYHSFDLTRHFYTKVLYPELNSKTEFDPQKKSCISNLTVRIKLVPLRKSNVELDENYNKENSCNFENKLEKPYILVAPQITVDHIRKYVIHKLKKKSVKMPSIYLSGGVLLPKNHSIEFICRSRRITLKNILVLEYHMPE</sequence>
<reference evidence="8 9" key="1">
    <citation type="submission" date="2023-10" db="EMBL/GenBank/DDBJ databases">
        <title>Comparative genomics analysis reveals potential genetic determinants of host preference in Cryptosporidium xiaoi.</title>
        <authorList>
            <person name="Xiao L."/>
            <person name="Li J."/>
        </authorList>
    </citation>
    <scope>NUCLEOTIDE SEQUENCE [LARGE SCALE GENOMIC DNA]</scope>
    <source>
        <strain evidence="8 9">52996</strain>
    </source>
</reference>
<evidence type="ECO:0000256" key="2">
    <source>
        <dbReference type="ARBA" id="ARBA00022723"/>
    </source>
</evidence>
<dbReference type="AlphaFoldDB" id="A0AAV9XS99"/>
<dbReference type="GO" id="GO:0008270">
    <property type="term" value="F:zinc ion binding"/>
    <property type="evidence" value="ECO:0007669"/>
    <property type="project" value="UniProtKB-KW"/>
</dbReference>
<dbReference type="InterPro" id="IPR051507">
    <property type="entry name" value="PcG_RING_finger"/>
</dbReference>
<name>A0AAV9XS99_9CRYT</name>
<keyword evidence="9" id="KW-1185">Reference proteome</keyword>
<keyword evidence="4" id="KW-0862">Zinc</keyword>
<proteinExistence type="predicted"/>
<dbReference type="PROSITE" id="PS50089">
    <property type="entry name" value="ZF_RING_2"/>
    <property type="match status" value="1"/>
</dbReference>
<evidence type="ECO:0000256" key="4">
    <source>
        <dbReference type="ARBA" id="ARBA00022833"/>
    </source>
</evidence>
<evidence type="ECO:0000256" key="6">
    <source>
        <dbReference type="PROSITE-ProRule" id="PRU00175"/>
    </source>
</evidence>
<comment type="subcellular location">
    <subcellularLocation>
        <location evidence="1">Nucleus</location>
    </subcellularLocation>
</comment>
<dbReference type="InterPro" id="IPR013083">
    <property type="entry name" value="Znf_RING/FYVE/PHD"/>
</dbReference>
<keyword evidence="2" id="KW-0479">Metal-binding</keyword>
<keyword evidence="5" id="KW-0539">Nucleus</keyword>
<evidence type="ECO:0000256" key="3">
    <source>
        <dbReference type="ARBA" id="ARBA00022771"/>
    </source>
</evidence>
<dbReference type="EMBL" id="JAWDEY010000036">
    <property type="protein sequence ID" value="KAK6587613.1"/>
    <property type="molecule type" value="Genomic_DNA"/>
</dbReference>
<evidence type="ECO:0000256" key="5">
    <source>
        <dbReference type="ARBA" id="ARBA00023242"/>
    </source>
</evidence>
<dbReference type="Gene3D" id="3.30.40.10">
    <property type="entry name" value="Zinc/RING finger domain, C3HC4 (zinc finger)"/>
    <property type="match status" value="1"/>
</dbReference>
<dbReference type="PROSITE" id="PS00518">
    <property type="entry name" value="ZF_RING_1"/>
    <property type="match status" value="1"/>
</dbReference>
<dbReference type="Gene3D" id="3.10.20.90">
    <property type="entry name" value="Phosphatidylinositol 3-kinase Catalytic Subunit, Chain A, domain 1"/>
    <property type="match status" value="1"/>
</dbReference>
<dbReference type="InterPro" id="IPR017907">
    <property type="entry name" value="Znf_RING_CS"/>
</dbReference>
<evidence type="ECO:0000256" key="1">
    <source>
        <dbReference type="ARBA" id="ARBA00004123"/>
    </source>
</evidence>
<dbReference type="Proteomes" id="UP001311799">
    <property type="component" value="Unassembled WGS sequence"/>
</dbReference>
<comment type="caution">
    <text evidence="8">The sequence shown here is derived from an EMBL/GenBank/DDBJ whole genome shotgun (WGS) entry which is preliminary data.</text>
</comment>
<dbReference type="PANTHER" id="PTHR45893">
    <property type="entry name" value="POLYCOMB GROUP RING FINGER PROTEIN"/>
    <property type="match status" value="1"/>
</dbReference>
<dbReference type="Pfam" id="PF13923">
    <property type="entry name" value="zf-C3HC4_2"/>
    <property type="match status" value="1"/>
</dbReference>
<feature type="domain" description="RING-type" evidence="7">
    <location>
        <begin position="47"/>
        <end position="87"/>
    </location>
</feature>
<accession>A0AAV9XS99</accession>
<dbReference type="SMART" id="SM00184">
    <property type="entry name" value="RING"/>
    <property type="match status" value="1"/>
</dbReference>
<dbReference type="InterPro" id="IPR001841">
    <property type="entry name" value="Znf_RING"/>
</dbReference>
<gene>
    <name evidence="8" type="ORF">RS030_81451</name>
</gene>